<dbReference type="Pfam" id="PF01938">
    <property type="entry name" value="TRAM"/>
    <property type="match status" value="1"/>
</dbReference>
<keyword evidence="8 11" id="KW-0411">Iron-sulfur</keyword>
<dbReference type="FunFam" id="2.40.50.140:FF:000097">
    <property type="entry name" value="23S rRNA (uracil(1939)-C(5))-methyltransferase RlmD"/>
    <property type="match status" value="1"/>
</dbReference>
<evidence type="ECO:0000256" key="11">
    <source>
        <dbReference type="HAMAP-Rule" id="MF_01010"/>
    </source>
</evidence>
<dbReference type="GO" id="GO:0005506">
    <property type="term" value="F:iron ion binding"/>
    <property type="evidence" value="ECO:0007669"/>
    <property type="project" value="UniProtKB-UniRule"/>
</dbReference>
<gene>
    <name evidence="11" type="primary">rlmD</name>
    <name evidence="15" type="ORF">SAMN03097708_01768</name>
</gene>
<keyword evidence="6 11" id="KW-0479">Metal-binding</keyword>
<name>A0A1G5QCP6_9GAMM</name>
<dbReference type="Gene3D" id="2.40.50.140">
    <property type="entry name" value="Nucleic acid-binding proteins"/>
    <property type="match status" value="1"/>
</dbReference>
<feature type="binding site" evidence="11 12">
    <location>
        <position position="324"/>
    </location>
    <ligand>
        <name>S-adenosyl-L-methionine</name>
        <dbReference type="ChEBI" id="CHEBI:59789"/>
    </ligand>
</feature>
<proteinExistence type="inferred from homology"/>
<feature type="binding site" evidence="11">
    <location>
        <position position="78"/>
    </location>
    <ligand>
        <name>[4Fe-4S] cluster</name>
        <dbReference type="ChEBI" id="CHEBI:49883"/>
    </ligand>
</feature>
<dbReference type="SUPFAM" id="SSF50249">
    <property type="entry name" value="Nucleic acid-binding proteins"/>
    <property type="match status" value="1"/>
</dbReference>
<evidence type="ECO:0000256" key="2">
    <source>
        <dbReference type="ARBA" id="ARBA00022552"/>
    </source>
</evidence>
<dbReference type="Pfam" id="PF13847">
    <property type="entry name" value="Methyltransf_31"/>
    <property type="match status" value="1"/>
</dbReference>
<dbReference type="GO" id="GO:0051539">
    <property type="term" value="F:4 iron, 4 sulfur cluster binding"/>
    <property type="evidence" value="ECO:0007669"/>
    <property type="project" value="UniProtKB-KW"/>
</dbReference>
<dbReference type="SUPFAM" id="SSF53335">
    <property type="entry name" value="S-adenosyl-L-methionine-dependent methyltransferases"/>
    <property type="match status" value="1"/>
</dbReference>
<evidence type="ECO:0000256" key="3">
    <source>
        <dbReference type="ARBA" id="ARBA00022603"/>
    </source>
</evidence>
<evidence type="ECO:0000256" key="8">
    <source>
        <dbReference type="ARBA" id="ARBA00023014"/>
    </source>
</evidence>
<dbReference type="InterPro" id="IPR030390">
    <property type="entry name" value="MeTrfase_TrmA_AS"/>
</dbReference>
<dbReference type="PROSITE" id="PS01230">
    <property type="entry name" value="TRMA_1"/>
    <property type="match status" value="1"/>
</dbReference>
<evidence type="ECO:0000256" key="13">
    <source>
        <dbReference type="PROSITE-ProRule" id="PRU10015"/>
    </source>
</evidence>
<comment type="similarity">
    <text evidence="11">Belongs to the class I-like SAM-binding methyltransferase superfamily. RNA M5U methyltransferase family. RlmD subfamily.</text>
</comment>
<evidence type="ECO:0000313" key="15">
    <source>
        <dbReference type="EMBL" id="SCZ59019.1"/>
    </source>
</evidence>
<keyword evidence="1 11" id="KW-0004">4Fe-4S</keyword>
<feature type="binding site" evidence="11 12">
    <location>
        <position position="274"/>
    </location>
    <ligand>
        <name>S-adenosyl-L-methionine</name>
        <dbReference type="ChEBI" id="CHEBI:59789"/>
    </ligand>
</feature>
<dbReference type="InterPro" id="IPR025714">
    <property type="entry name" value="Methyltranfer_dom"/>
</dbReference>
<dbReference type="InterPro" id="IPR030391">
    <property type="entry name" value="MeTrfase_TrmA_CS"/>
</dbReference>
<feature type="binding site" evidence="11">
    <location>
        <position position="87"/>
    </location>
    <ligand>
        <name>[4Fe-4S] cluster</name>
        <dbReference type="ChEBI" id="CHEBI:49883"/>
    </ligand>
</feature>
<dbReference type="OrthoDB" id="9804590at2"/>
<dbReference type="EMBL" id="FMWD01000005">
    <property type="protein sequence ID" value="SCZ59019.1"/>
    <property type="molecule type" value="Genomic_DNA"/>
</dbReference>
<dbReference type="Gene3D" id="2.40.50.1070">
    <property type="match status" value="1"/>
</dbReference>
<dbReference type="HAMAP" id="MF_01010">
    <property type="entry name" value="23SrRNA_methyltr_RlmD"/>
    <property type="match status" value="1"/>
</dbReference>
<dbReference type="RefSeq" id="WP_092995578.1">
    <property type="nucleotide sequence ID" value="NZ_FMWD01000005.1"/>
</dbReference>
<keyword evidence="3 11" id="KW-0489">Methyltransferase</keyword>
<keyword evidence="5 11" id="KW-0949">S-adenosyl-L-methionine</keyword>
<dbReference type="PROSITE" id="PS51687">
    <property type="entry name" value="SAM_MT_RNA_M5U"/>
    <property type="match status" value="1"/>
</dbReference>
<dbReference type="PROSITE" id="PS50926">
    <property type="entry name" value="TRAM"/>
    <property type="match status" value="1"/>
</dbReference>
<dbReference type="InterPro" id="IPR002792">
    <property type="entry name" value="TRAM_dom"/>
</dbReference>
<organism evidence="15 16">
    <name type="scientific">Thiohalomonas denitrificans</name>
    <dbReference type="NCBI Taxonomy" id="415747"/>
    <lineage>
        <taxon>Bacteria</taxon>
        <taxon>Pseudomonadati</taxon>
        <taxon>Pseudomonadota</taxon>
        <taxon>Gammaproteobacteria</taxon>
        <taxon>Thiohalomonadales</taxon>
        <taxon>Thiohalomonadaceae</taxon>
        <taxon>Thiohalomonas</taxon>
    </lineage>
</organism>
<dbReference type="PANTHER" id="PTHR11061:SF49">
    <property type="entry name" value="23S RRNA (URACIL(1939)-C(5))-METHYLTRANSFERASE RLMD"/>
    <property type="match status" value="1"/>
</dbReference>
<comment type="catalytic activity">
    <reaction evidence="9 11">
        <text>uridine(1939) in 23S rRNA + S-adenosyl-L-methionine = 5-methyluridine(1939) in 23S rRNA + S-adenosyl-L-homocysteine + H(+)</text>
        <dbReference type="Rhea" id="RHEA:42908"/>
        <dbReference type="Rhea" id="RHEA-COMP:10278"/>
        <dbReference type="Rhea" id="RHEA-COMP:10279"/>
        <dbReference type="ChEBI" id="CHEBI:15378"/>
        <dbReference type="ChEBI" id="CHEBI:57856"/>
        <dbReference type="ChEBI" id="CHEBI:59789"/>
        <dbReference type="ChEBI" id="CHEBI:65315"/>
        <dbReference type="ChEBI" id="CHEBI:74447"/>
        <dbReference type="EC" id="2.1.1.190"/>
    </reaction>
</comment>
<dbReference type="AlphaFoldDB" id="A0A1G5QCP6"/>
<dbReference type="PANTHER" id="PTHR11061">
    <property type="entry name" value="RNA M5U METHYLTRANSFERASE"/>
    <property type="match status" value="1"/>
</dbReference>
<dbReference type="InterPro" id="IPR010280">
    <property type="entry name" value="U5_MeTrfase_fam"/>
</dbReference>
<evidence type="ECO:0000256" key="6">
    <source>
        <dbReference type="ARBA" id="ARBA00022723"/>
    </source>
</evidence>
<evidence type="ECO:0000256" key="4">
    <source>
        <dbReference type="ARBA" id="ARBA00022679"/>
    </source>
</evidence>
<evidence type="ECO:0000256" key="1">
    <source>
        <dbReference type="ARBA" id="ARBA00022485"/>
    </source>
</evidence>
<dbReference type="InterPro" id="IPR001566">
    <property type="entry name" value="23S_rRNA_MeTrfase_RlmD"/>
</dbReference>
<evidence type="ECO:0000256" key="5">
    <source>
        <dbReference type="ARBA" id="ARBA00022691"/>
    </source>
</evidence>
<evidence type="ECO:0000313" key="16">
    <source>
        <dbReference type="Proteomes" id="UP000199648"/>
    </source>
</evidence>
<dbReference type="CDD" id="cd02440">
    <property type="entry name" value="AdoMet_MTases"/>
    <property type="match status" value="1"/>
</dbReference>
<dbReference type="NCBIfam" id="NF009639">
    <property type="entry name" value="PRK13168.1"/>
    <property type="match status" value="1"/>
</dbReference>
<evidence type="ECO:0000256" key="7">
    <source>
        <dbReference type="ARBA" id="ARBA00023004"/>
    </source>
</evidence>
<feature type="binding site" evidence="11">
    <location>
        <position position="308"/>
    </location>
    <ligand>
        <name>S-adenosyl-L-methionine</name>
        <dbReference type="ChEBI" id="CHEBI:59789"/>
    </ligand>
</feature>
<dbReference type="Proteomes" id="UP000199648">
    <property type="component" value="Unassembled WGS sequence"/>
</dbReference>
<protein>
    <recommendedName>
        <fullName evidence="11">23S rRNA (uracil(1939)-C(5))-methyltransferase RlmD</fullName>
        <ecNumber evidence="11">2.1.1.190</ecNumber>
    </recommendedName>
    <alternativeName>
        <fullName evidence="11">23S rRNA(m5U1939)-methyltransferase</fullName>
    </alternativeName>
</protein>
<dbReference type="STRING" id="415747.SAMN03097708_01768"/>
<dbReference type="EC" id="2.1.1.190" evidence="11"/>
<dbReference type="PROSITE" id="PS01231">
    <property type="entry name" value="TRMA_2"/>
    <property type="match status" value="1"/>
</dbReference>
<accession>A0A1G5QCP6</accession>
<dbReference type="GO" id="GO:0070041">
    <property type="term" value="F:rRNA (uridine-C5-)-methyltransferase activity"/>
    <property type="evidence" value="ECO:0007669"/>
    <property type="project" value="UniProtKB-UniRule"/>
</dbReference>
<feature type="binding site" evidence="11">
    <location>
        <position position="84"/>
    </location>
    <ligand>
        <name>[4Fe-4S] cluster</name>
        <dbReference type="ChEBI" id="CHEBI:49883"/>
    </ligand>
</feature>
<dbReference type="Gene3D" id="3.40.50.150">
    <property type="entry name" value="Vaccinia Virus protein VP39"/>
    <property type="match status" value="1"/>
</dbReference>
<dbReference type="GO" id="GO:0003723">
    <property type="term" value="F:RNA binding"/>
    <property type="evidence" value="ECO:0007669"/>
    <property type="project" value="InterPro"/>
</dbReference>
<comment type="function">
    <text evidence="10 11">Catalyzes the formation of 5-methyl-uridine at position 1939 (m5U1939) in 23S rRNA.</text>
</comment>
<dbReference type="InterPro" id="IPR012340">
    <property type="entry name" value="NA-bd_OB-fold"/>
</dbReference>
<sequence>MARRRRKKLPAEPVQATIESMSHDGRGVAHVEDKAVFIDGALPGETVLFLYTDRRRKFDEGTTSEVLEASPHRVEPKCAHFGLCGGCSLQHLDPVEQIHAKQQILLDNFHHLGKVKPDEVLEPLTGPLWGYRRKARLGVKYVIKKEKLLVGFREKHSPYVAELSRCEVLHPSVGERLTDLAELIAGLEAYNRIAQIEVAVDDTRTALVLRNLVELSAADREKLTAFARTNDLCLFLQPKGPDSVTPLWPESIQLHYALPAHGVDYHFEPTDFTQVNSDINQAMVERALELLAPQADERVLDLFCGLGNFTLPIARRAQAVVGIEGDPGLIERARENAERNGIENVTFHTADLMADLAEAPWWGGGFDKVLLDPPRSGAQATLPHIARLGINRLVYVSCNPATLARDAGILVNEYGYRLEKAGVMDMFPHTAHVESIALFTKG</sequence>
<feature type="binding site" evidence="11">
    <location>
        <position position="166"/>
    </location>
    <ligand>
        <name>[4Fe-4S] cluster</name>
        <dbReference type="ChEBI" id="CHEBI:49883"/>
    </ligand>
</feature>
<dbReference type="FunFam" id="3.40.50.150:FF:000009">
    <property type="entry name" value="23S rRNA (Uracil(1939)-C(5))-methyltransferase RlmD"/>
    <property type="match status" value="1"/>
</dbReference>
<evidence type="ECO:0000256" key="12">
    <source>
        <dbReference type="PROSITE-ProRule" id="PRU01024"/>
    </source>
</evidence>
<keyword evidence="2 11" id="KW-0698">rRNA processing</keyword>
<dbReference type="NCBIfam" id="TIGR00479">
    <property type="entry name" value="rumA"/>
    <property type="match status" value="1"/>
</dbReference>
<feature type="binding site" evidence="11 12">
    <location>
        <position position="303"/>
    </location>
    <ligand>
        <name>S-adenosyl-L-methionine</name>
        <dbReference type="ChEBI" id="CHEBI:59789"/>
    </ligand>
</feature>
<dbReference type="GO" id="GO:0070475">
    <property type="term" value="P:rRNA base methylation"/>
    <property type="evidence" value="ECO:0007669"/>
    <property type="project" value="TreeGrafter"/>
</dbReference>
<evidence type="ECO:0000256" key="9">
    <source>
        <dbReference type="ARBA" id="ARBA00052756"/>
    </source>
</evidence>
<feature type="binding site" evidence="11 12">
    <location>
        <position position="372"/>
    </location>
    <ligand>
        <name>S-adenosyl-L-methionine</name>
        <dbReference type="ChEBI" id="CHEBI:59789"/>
    </ligand>
</feature>
<reference evidence="15 16" key="1">
    <citation type="submission" date="2016-10" db="EMBL/GenBank/DDBJ databases">
        <authorList>
            <person name="de Groot N.N."/>
        </authorList>
    </citation>
    <scope>NUCLEOTIDE SEQUENCE [LARGE SCALE GENOMIC DNA]</scope>
    <source>
        <strain evidence="15 16">HLD2</strain>
    </source>
</reference>
<feature type="active site" description="Nucleophile" evidence="11 12">
    <location>
        <position position="398"/>
    </location>
</feature>
<evidence type="ECO:0000259" key="14">
    <source>
        <dbReference type="PROSITE" id="PS50926"/>
    </source>
</evidence>
<feature type="binding site" evidence="11">
    <location>
        <position position="351"/>
    </location>
    <ligand>
        <name>S-adenosyl-L-methionine</name>
        <dbReference type="ChEBI" id="CHEBI:59789"/>
    </ligand>
</feature>
<feature type="active site" evidence="13">
    <location>
        <position position="398"/>
    </location>
</feature>
<feature type="domain" description="TRAM" evidence="14">
    <location>
        <begin position="7"/>
        <end position="65"/>
    </location>
</feature>
<evidence type="ECO:0000256" key="10">
    <source>
        <dbReference type="ARBA" id="ARBA00059995"/>
    </source>
</evidence>
<keyword evidence="16" id="KW-1185">Reference proteome</keyword>
<keyword evidence="4 11" id="KW-0808">Transferase</keyword>
<dbReference type="InterPro" id="IPR029063">
    <property type="entry name" value="SAM-dependent_MTases_sf"/>
</dbReference>
<keyword evidence="7 11" id="KW-0408">Iron</keyword>